<accession>A0A7U2EX11</accession>
<dbReference type="VEuPathDB" id="FungiDB:JI435_078120"/>
<dbReference type="Pfam" id="PF12898">
    <property type="entry name" value="Stc1"/>
    <property type="match status" value="1"/>
</dbReference>
<protein>
    <recommendedName>
        <fullName evidence="2">Stc1 domain-containing protein</fullName>
    </recommendedName>
</protein>
<feature type="compositionally biased region" description="Polar residues" evidence="1">
    <location>
        <begin position="147"/>
        <end position="158"/>
    </location>
</feature>
<name>A0A7U2EX11_PHANO</name>
<sequence>MPTRNARNARNRQAHAYSQSEIDSLMGVPIPTRIRCGRCERNLPQTQYSTRQLTDLRWQVRTAGNYTQPINCRRCTGEPLVEIECFMCHKTKGLEEFAKSQRCSPDHAQCFKCTEELVTRLPPAHRGGRGFVTPDTANGHTPDYWTSAPSDFESSGWSANGDANALEDGGVPLSQDFQRGLSISGSTSGPLIETDSEVSYQGRNGINDGWSEARSGHTGSWHTGTRSTAAGSGINSNGFNPNAYGRPLATSNAGTQRSYPSSVAEHSEMSGSRQFPRVRAFRPGDSSDTSAGPVRSPFVRPAGDTTRELDQSWQSDSEEEDDDDDDDSDGDNTTI</sequence>
<feature type="compositionally biased region" description="Polar residues" evidence="1">
    <location>
        <begin position="217"/>
        <end position="240"/>
    </location>
</feature>
<organism evidence="3 4">
    <name type="scientific">Phaeosphaeria nodorum (strain SN15 / ATCC MYA-4574 / FGSC 10173)</name>
    <name type="common">Glume blotch fungus</name>
    <name type="synonym">Parastagonospora nodorum</name>
    <dbReference type="NCBI Taxonomy" id="321614"/>
    <lineage>
        <taxon>Eukaryota</taxon>
        <taxon>Fungi</taxon>
        <taxon>Dikarya</taxon>
        <taxon>Ascomycota</taxon>
        <taxon>Pezizomycotina</taxon>
        <taxon>Dothideomycetes</taxon>
        <taxon>Pleosporomycetidae</taxon>
        <taxon>Pleosporales</taxon>
        <taxon>Pleosporineae</taxon>
        <taxon>Phaeosphaeriaceae</taxon>
        <taxon>Parastagonospora</taxon>
    </lineage>
</organism>
<dbReference type="Proteomes" id="UP000663193">
    <property type="component" value="Chromosome 4"/>
</dbReference>
<feature type="compositionally biased region" description="Acidic residues" evidence="1">
    <location>
        <begin position="316"/>
        <end position="335"/>
    </location>
</feature>
<dbReference type="InterPro" id="IPR024630">
    <property type="entry name" value="Stc1"/>
</dbReference>
<gene>
    <name evidence="3" type="ORF">JI435_078120</name>
</gene>
<feature type="compositionally biased region" description="Polar residues" evidence="1">
    <location>
        <begin position="175"/>
        <end position="189"/>
    </location>
</feature>
<keyword evidence="4" id="KW-1185">Reference proteome</keyword>
<evidence type="ECO:0000313" key="3">
    <source>
        <dbReference type="EMBL" id="QRC94584.1"/>
    </source>
</evidence>
<dbReference type="OrthoDB" id="3514033at2759"/>
<evidence type="ECO:0000256" key="1">
    <source>
        <dbReference type="SAM" id="MobiDB-lite"/>
    </source>
</evidence>
<feature type="region of interest" description="Disordered" evidence="1">
    <location>
        <begin position="146"/>
        <end position="335"/>
    </location>
</feature>
<evidence type="ECO:0000259" key="2">
    <source>
        <dbReference type="Pfam" id="PF12898"/>
    </source>
</evidence>
<dbReference type="AlphaFoldDB" id="A0A7U2EX11"/>
<reference evidence="4" key="1">
    <citation type="journal article" date="2021" name="BMC Genomics">
        <title>Chromosome-level genome assembly and manually-curated proteome of model necrotroph Parastagonospora nodorum Sn15 reveals a genome-wide trove of candidate effector homologs, and redundancy of virulence-related functions within an accessory chromosome.</title>
        <authorList>
            <person name="Bertazzoni S."/>
            <person name="Jones D.A.B."/>
            <person name="Phan H.T."/>
            <person name="Tan K.-C."/>
            <person name="Hane J.K."/>
        </authorList>
    </citation>
    <scope>NUCLEOTIDE SEQUENCE [LARGE SCALE GENOMIC DNA]</scope>
    <source>
        <strain evidence="4">SN15 / ATCC MYA-4574 / FGSC 10173)</strain>
    </source>
</reference>
<feature type="domain" description="Stc1" evidence="2">
    <location>
        <begin position="35"/>
        <end position="115"/>
    </location>
</feature>
<feature type="compositionally biased region" description="Polar residues" evidence="1">
    <location>
        <begin position="249"/>
        <end position="261"/>
    </location>
</feature>
<dbReference type="EMBL" id="CP069026">
    <property type="protein sequence ID" value="QRC94584.1"/>
    <property type="molecule type" value="Genomic_DNA"/>
</dbReference>
<proteinExistence type="predicted"/>
<evidence type="ECO:0000313" key="4">
    <source>
        <dbReference type="Proteomes" id="UP000663193"/>
    </source>
</evidence>